<comment type="caution">
    <text evidence="3">The sequence shown here is derived from an EMBL/GenBank/DDBJ whole genome shotgun (WGS) entry which is preliminary data.</text>
</comment>
<dbReference type="Gene3D" id="3.20.20.150">
    <property type="entry name" value="Divalent-metal-dependent TIM barrel enzymes"/>
    <property type="match status" value="1"/>
</dbReference>
<feature type="signal peptide" evidence="1">
    <location>
        <begin position="1"/>
        <end position="24"/>
    </location>
</feature>
<reference evidence="4" key="1">
    <citation type="journal article" date="2019" name="Int. J. Syst. Evol. Microbiol.">
        <title>The Global Catalogue of Microorganisms (GCM) 10K type strain sequencing project: providing services to taxonomists for standard genome sequencing and annotation.</title>
        <authorList>
            <consortium name="The Broad Institute Genomics Platform"/>
            <consortium name="The Broad Institute Genome Sequencing Center for Infectious Disease"/>
            <person name="Wu L."/>
            <person name="Ma J."/>
        </authorList>
    </citation>
    <scope>NUCLEOTIDE SEQUENCE [LARGE SCALE GENOMIC DNA]</scope>
    <source>
        <strain evidence="4">JCM 17759</strain>
    </source>
</reference>
<dbReference type="PANTHER" id="PTHR12110:SF21">
    <property type="entry name" value="XYLOSE ISOMERASE-LIKE TIM BARREL DOMAIN-CONTAINING PROTEIN"/>
    <property type="match status" value="1"/>
</dbReference>
<keyword evidence="4" id="KW-1185">Reference proteome</keyword>
<feature type="chain" id="PRO_5045236308" description="Xylose isomerase-like TIM barrel domain-containing protein" evidence="1">
    <location>
        <begin position="25"/>
        <end position="300"/>
    </location>
</feature>
<evidence type="ECO:0000313" key="3">
    <source>
        <dbReference type="EMBL" id="GAA4452046.1"/>
    </source>
</evidence>
<name>A0ABP8MNV2_9BACT</name>
<dbReference type="InterPro" id="IPR013022">
    <property type="entry name" value="Xyl_isomerase-like_TIM-brl"/>
</dbReference>
<gene>
    <name evidence="3" type="ORF">GCM10023156_20790</name>
</gene>
<evidence type="ECO:0000313" key="4">
    <source>
        <dbReference type="Proteomes" id="UP001500840"/>
    </source>
</evidence>
<feature type="domain" description="Xylose isomerase-like TIM barrel" evidence="2">
    <location>
        <begin position="50"/>
        <end position="278"/>
    </location>
</feature>
<accession>A0ABP8MNV2</accession>
<dbReference type="Proteomes" id="UP001500840">
    <property type="component" value="Unassembled WGS sequence"/>
</dbReference>
<dbReference type="RefSeq" id="WP_345321744.1">
    <property type="nucleotide sequence ID" value="NZ_BAABGA010000029.1"/>
</dbReference>
<organism evidence="3 4">
    <name type="scientific">Novipirellula rosea</name>
    <dbReference type="NCBI Taxonomy" id="1031540"/>
    <lineage>
        <taxon>Bacteria</taxon>
        <taxon>Pseudomonadati</taxon>
        <taxon>Planctomycetota</taxon>
        <taxon>Planctomycetia</taxon>
        <taxon>Pirellulales</taxon>
        <taxon>Pirellulaceae</taxon>
        <taxon>Novipirellula</taxon>
    </lineage>
</organism>
<evidence type="ECO:0000259" key="2">
    <source>
        <dbReference type="Pfam" id="PF01261"/>
    </source>
</evidence>
<dbReference type="Pfam" id="PF01261">
    <property type="entry name" value="AP_endonuc_2"/>
    <property type="match status" value="1"/>
</dbReference>
<dbReference type="InterPro" id="IPR050312">
    <property type="entry name" value="IolE/XylAMocC-like"/>
</dbReference>
<dbReference type="SUPFAM" id="SSF51658">
    <property type="entry name" value="Xylose isomerase-like"/>
    <property type="match status" value="1"/>
</dbReference>
<proteinExistence type="predicted"/>
<protein>
    <recommendedName>
        <fullName evidence="2">Xylose isomerase-like TIM barrel domain-containing protein</fullName>
    </recommendedName>
</protein>
<dbReference type="EMBL" id="BAABGA010000029">
    <property type="protein sequence ID" value="GAA4452046.1"/>
    <property type="molecule type" value="Genomic_DNA"/>
</dbReference>
<dbReference type="InterPro" id="IPR036237">
    <property type="entry name" value="Xyl_isomerase-like_sf"/>
</dbReference>
<dbReference type="PANTHER" id="PTHR12110">
    <property type="entry name" value="HYDROXYPYRUVATE ISOMERASE"/>
    <property type="match status" value="1"/>
</dbReference>
<sequence length="300" mass="32688">MKRRQFCQLAATSAAAIMASHTLANDSAAWRPNYLLGSCLYGYAPVSDVVAEVRKSGATAVDIWPKVHGDQREQIEAMGADAFAELLAKHDVQLGCLTQYKLGPFRLQDEMRFAEKFGCKTIVAGGSGPKGLKGSELKRAVGEFAEKMKPHLAVATETGVTIAIENHANNLIESPDSMKWLIELCPSSHLGIALAPYHLPQDPNALAGLIRELGPRIEVFYAWQHGMGSTTKQARELEMQQMPGRGELDFAPIMQALAEENYAGWTEIFMHSFPRGTAIADSTAAVTAEVNRARDYLASL</sequence>
<keyword evidence="1" id="KW-0732">Signal</keyword>
<evidence type="ECO:0000256" key="1">
    <source>
        <dbReference type="SAM" id="SignalP"/>
    </source>
</evidence>